<keyword evidence="7" id="KW-0479">Metal-binding</keyword>
<evidence type="ECO:0000256" key="8">
    <source>
        <dbReference type="SAM" id="Phobius"/>
    </source>
</evidence>
<name>A0A0R2TWK0_9GAMM</name>
<feature type="transmembrane region" description="Helical" evidence="8">
    <location>
        <begin position="20"/>
        <end position="42"/>
    </location>
</feature>
<comment type="subcellular location">
    <subcellularLocation>
        <location evidence="1">Cell membrane</location>
        <topology evidence="1">Multi-pass membrane protein</topology>
    </subcellularLocation>
</comment>
<feature type="transmembrane region" description="Helical" evidence="8">
    <location>
        <begin position="207"/>
        <end position="226"/>
    </location>
</feature>
<dbReference type="GO" id="GO:0009103">
    <property type="term" value="P:lipopolysaccharide biosynthetic process"/>
    <property type="evidence" value="ECO:0007669"/>
    <property type="project" value="TreeGrafter"/>
</dbReference>
<comment type="caution">
    <text evidence="9">The sequence shown here is derived from an EMBL/GenBank/DDBJ whole genome shotgun (WGS) entry which is preliminary data.</text>
</comment>
<dbReference type="CDD" id="cd06853">
    <property type="entry name" value="GT_WecA_like"/>
    <property type="match status" value="1"/>
</dbReference>
<evidence type="ECO:0000256" key="4">
    <source>
        <dbReference type="ARBA" id="ARBA00022692"/>
    </source>
</evidence>
<feature type="transmembrane region" description="Helical" evidence="8">
    <location>
        <begin position="97"/>
        <end position="115"/>
    </location>
</feature>
<keyword evidence="3" id="KW-0808">Transferase</keyword>
<dbReference type="InterPro" id="IPR000715">
    <property type="entry name" value="Glycosyl_transferase_4"/>
</dbReference>
<keyword evidence="4 8" id="KW-0812">Transmembrane</keyword>
<evidence type="ECO:0000256" key="6">
    <source>
        <dbReference type="ARBA" id="ARBA00023136"/>
    </source>
</evidence>
<accession>A0A0R2TWK0</accession>
<feature type="binding site" evidence="7">
    <location>
        <position position="179"/>
    </location>
    <ligand>
        <name>Mg(2+)</name>
        <dbReference type="ChEBI" id="CHEBI:18420"/>
    </ligand>
</feature>
<dbReference type="PANTHER" id="PTHR22926">
    <property type="entry name" value="PHOSPHO-N-ACETYLMURAMOYL-PENTAPEPTIDE-TRANSFERASE"/>
    <property type="match status" value="1"/>
</dbReference>
<dbReference type="Proteomes" id="UP000051213">
    <property type="component" value="Unassembled WGS sequence"/>
</dbReference>
<keyword evidence="2" id="KW-1003">Cell membrane</keyword>
<dbReference type="PANTHER" id="PTHR22926:SF3">
    <property type="entry name" value="UNDECAPRENYL-PHOSPHATE ALPHA-N-ACETYLGLUCOSAMINYL 1-PHOSPHATE TRANSFERASE"/>
    <property type="match status" value="1"/>
</dbReference>
<dbReference type="EMBL" id="LICA01000482">
    <property type="protein sequence ID" value="KRO91516.1"/>
    <property type="molecule type" value="Genomic_DNA"/>
</dbReference>
<evidence type="ECO:0000313" key="10">
    <source>
        <dbReference type="Proteomes" id="UP000051213"/>
    </source>
</evidence>
<keyword evidence="7" id="KW-0460">Magnesium</keyword>
<dbReference type="GO" id="GO:0044038">
    <property type="term" value="P:cell wall macromolecule biosynthetic process"/>
    <property type="evidence" value="ECO:0007669"/>
    <property type="project" value="TreeGrafter"/>
</dbReference>
<comment type="cofactor">
    <cofactor evidence="7">
        <name>Mg(2+)</name>
        <dbReference type="ChEBI" id="CHEBI:18420"/>
    </cofactor>
</comment>
<sequence length="305" mass="33218">MDKNLFVLTGKDLLKLSAMMLLGTILFGLTGLVIMIILQWFTRQSYAQDSVDKHGISQIGASRLGGFAVMLCAAGLLGAGTYTGLIDAELGPLGVDYFVWITVSCCMGLGLVEDLKNDYLAPRVRLYSEFAIFGVMVAVTPQFIPLTLGIWGLDAVMALPVIGFVLTVMFCVGFINAVNMADGANGLIPGILTISFSLFYAETGSLVHAALMTSCGLFTIFNVISGRLFLGDTGSYGLGAILVLSGLYFYERGVFSASFLAVLLAYPCIDFLMTLARRSWQGRSIFLPDNDHLHNRLYFHFQKRF</sequence>
<evidence type="ECO:0000256" key="2">
    <source>
        <dbReference type="ARBA" id="ARBA00022475"/>
    </source>
</evidence>
<evidence type="ECO:0000313" key="9">
    <source>
        <dbReference type="EMBL" id="KRO91516.1"/>
    </source>
</evidence>
<gene>
    <name evidence="9" type="ORF">ABS24_01790</name>
</gene>
<feature type="transmembrane region" description="Helical" evidence="8">
    <location>
        <begin position="184"/>
        <end position="201"/>
    </location>
</feature>
<evidence type="ECO:0000256" key="3">
    <source>
        <dbReference type="ARBA" id="ARBA00022679"/>
    </source>
</evidence>
<feature type="non-terminal residue" evidence="9">
    <location>
        <position position="305"/>
    </location>
</feature>
<evidence type="ECO:0000256" key="1">
    <source>
        <dbReference type="ARBA" id="ARBA00004651"/>
    </source>
</evidence>
<feature type="transmembrane region" description="Helical" evidence="8">
    <location>
        <begin position="233"/>
        <end position="250"/>
    </location>
</feature>
<feature type="transmembrane region" description="Helical" evidence="8">
    <location>
        <begin position="127"/>
        <end position="151"/>
    </location>
</feature>
<feature type="transmembrane region" description="Helical" evidence="8">
    <location>
        <begin position="157"/>
        <end position="177"/>
    </location>
</feature>
<dbReference type="GO" id="GO:0046872">
    <property type="term" value="F:metal ion binding"/>
    <property type="evidence" value="ECO:0007669"/>
    <property type="project" value="UniProtKB-KW"/>
</dbReference>
<reference evidence="9 10" key="1">
    <citation type="submission" date="2015-10" db="EMBL/GenBank/DDBJ databases">
        <title>Metagenome-Assembled Genomes uncover a global brackish microbiome.</title>
        <authorList>
            <person name="Hugerth L.W."/>
            <person name="Larsson J."/>
            <person name="Alneberg J."/>
            <person name="Lindh M.V."/>
            <person name="Legrand C."/>
            <person name="Pinhassi J."/>
            <person name="Andersson A.F."/>
        </authorList>
    </citation>
    <scope>NUCLEOTIDE SEQUENCE [LARGE SCALE GENOMIC DNA]</scope>
    <source>
        <strain evidence="9">BACL26 MAG-121220-bin70</strain>
    </source>
</reference>
<feature type="transmembrane region" description="Helical" evidence="8">
    <location>
        <begin position="63"/>
        <end position="85"/>
    </location>
</feature>
<dbReference type="Pfam" id="PF00953">
    <property type="entry name" value="Glycos_transf_4"/>
    <property type="match status" value="1"/>
</dbReference>
<evidence type="ECO:0008006" key="11">
    <source>
        <dbReference type="Google" id="ProtNLM"/>
    </source>
</evidence>
<feature type="transmembrane region" description="Helical" evidence="8">
    <location>
        <begin position="256"/>
        <end position="276"/>
    </location>
</feature>
<evidence type="ECO:0000256" key="7">
    <source>
        <dbReference type="PIRSR" id="PIRSR600715-1"/>
    </source>
</evidence>
<organism evidence="9 10">
    <name type="scientific">SAR92 bacterium BACL26 MAG-121220-bin70</name>
    <dbReference type="NCBI Taxonomy" id="1655626"/>
    <lineage>
        <taxon>Bacteria</taxon>
        <taxon>Pseudomonadati</taxon>
        <taxon>Pseudomonadota</taxon>
        <taxon>Gammaproteobacteria</taxon>
        <taxon>Cellvibrionales</taxon>
        <taxon>Porticoccaceae</taxon>
        <taxon>SAR92 clade</taxon>
    </lineage>
</organism>
<feature type="binding site" evidence="7">
    <location>
        <position position="232"/>
    </location>
    <ligand>
        <name>Mg(2+)</name>
        <dbReference type="ChEBI" id="CHEBI:18420"/>
    </ligand>
</feature>
<dbReference type="GO" id="GO:0005886">
    <property type="term" value="C:plasma membrane"/>
    <property type="evidence" value="ECO:0007669"/>
    <property type="project" value="UniProtKB-SubCell"/>
</dbReference>
<proteinExistence type="predicted"/>
<protein>
    <recommendedName>
        <fullName evidence="11">Glycosyl transferase family 4</fullName>
    </recommendedName>
</protein>
<dbReference type="GO" id="GO:0016780">
    <property type="term" value="F:phosphotransferase activity, for other substituted phosphate groups"/>
    <property type="evidence" value="ECO:0007669"/>
    <property type="project" value="InterPro"/>
</dbReference>
<dbReference type="AlphaFoldDB" id="A0A0R2TWK0"/>
<evidence type="ECO:0000256" key="5">
    <source>
        <dbReference type="ARBA" id="ARBA00022989"/>
    </source>
</evidence>
<keyword evidence="6 8" id="KW-0472">Membrane</keyword>
<keyword evidence="5 8" id="KW-1133">Transmembrane helix</keyword>
<dbReference type="GO" id="GO:0071555">
    <property type="term" value="P:cell wall organization"/>
    <property type="evidence" value="ECO:0007669"/>
    <property type="project" value="TreeGrafter"/>
</dbReference>